<name>A0A0G0K4C3_9BACT</name>
<dbReference type="Proteomes" id="UP000033876">
    <property type="component" value="Unassembled WGS sequence"/>
</dbReference>
<reference evidence="1 2" key="1">
    <citation type="journal article" date="2015" name="Nature">
        <title>rRNA introns, odd ribosomes, and small enigmatic genomes across a large radiation of phyla.</title>
        <authorList>
            <person name="Brown C.T."/>
            <person name="Hug L.A."/>
            <person name="Thomas B.C."/>
            <person name="Sharon I."/>
            <person name="Castelle C.J."/>
            <person name="Singh A."/>
            <person name="Wilkins M.J."/>
            <person name="Williams K.H."/>
            <person name="Banfield J.F."/>
        </authorList>
    </citation>
    <scope>NUCLEOTIDE SEQUENCE [LARGE SCALE GENOMIC DNA]</scope>
</reference>
<sequence length="60" mass="7070">METNKEKLLQELKDAKFDPEIIISDDEILKKSIEVKKELAEIKKKKEKIDLEFSNQPLNI</sequence>
<dbReference type="EMBL" id="LBTF01000013">
    <property type="protein sequence ID" value="KKQ35491.1"/>
    <property type="molecule type" value="Genomic_DNA"/>
</dbReference>
<accession>A0A0G0K4C3</accession>
<gene>
    <name evidence="1" type="ORF">US50_C0013G0005</name>
</gene>
<organism evidence="1 2">
    <name type="scientific">Candidatus Nomurabacteria bacterium GW2011_GWB1_37_5</name>
    <dbReference type="NCBI Taxonomy" id="1618742"/>
    <lineage>
        <taxon>Bacteria</taxon>
        <taxon>Candidatus Nomuraibacteriota</taxon>
    </lineage>
</organism>
<proteinExistence type="predicted"/>
<comment type="caution">
    <text evidence="1">The sequence shown here is derived from an EMBL/GenBank/DDBJ whole genome shotgun (WGS) entry which is preliminary data.</text>
</comment>
<evidence type="ECO:0000313" key="2">
    <source>
        <dbReference type="Proteomes" id="UP000033876"/>
    </source>
</evidence>
<dbReference type="AlphaFoldDB" id="A0A0G0K4C3"/>
<protein>
    <submittedName>
        <fullName evidence="1">Uncharacterized protein</fullName>
    </submittedName>
</protein>
<evidence type="ECO:0000313" key="1">
    <source>
        <dbReference type="EMBL" id="KKQ35491.1"/>
    </source>
</evidence>